<dbReference type="OrthoDB" id="9810963at2"/>
<dbReference type="CDD" id="cd05401">
    <property type="entry name" value="NT_GlnE_GlnD_like"/>
    <property type="match status" value="1"/>
</dbReference>
<dbReference type="AlphaFoldDB" id="A0A1I4QNS3"/>
<feature type="domain" description="DUF294" evidence="2">
    <location>
        <begin position="197"/>
        <end position="329"/>
    </location>
</feature>
<dbReference type="RefSeq" id="WP_090928826.1">
    <property type="nucleotide sequence ID" value="NZ_FOTY01000046.1"/>
</dbReference>
<dbReference type="Pfam" id="PF10335">
    <property type="entry name" value="DUF294_C"/>
    <property type="match status" value="1"/>
</dbReference>
<evidence type="ECO:0000259" key="1">
    <source>
        <dbReference type="Pfam" id="PF03445"/>
    </source>
</evidence>
<dbReference type="InterPro" id="IPR005105">
    <property type="entry name" value="GlnD_Uridyltrans_N"/>
</dbReference>
<dbReference type="Proteomes" id="UP000199668">
    <property type="component" value="Unassembled WGS sequence"/>
</dbReference>
<gene>
    <name evidence="3" type="ORF">SAMN04488054_1466</name>
</gene>
<name>A0A1I4QNS3_9BACI</name>
<sequence length="342" mass="39213">MTTSSFYPEGEALPLPSFQSYEAIKKARDEETKMYAEDSWQLNEAHDRWVLETTALAVNQVQNERGRAPAHFAFFLMGSAGRKEQGLFSDQDHGIVFEGGEEEAGQEYFLALGAEIREGMAVVGYPRCEGKVMASHPRWCHSRDGWKHQIEQWVETDTWESLRHLLTFIDARPLFGKAELLEAVKQYVFHLVKEQPKLLKRLSQNISYLHQGVNAFGQLLPDEKGPYAGSIHLKDVGFFPYVHAMRLLAIREGVLETPTLERMQKTADVYPFAVEKAYHFKNLLRLRAAFSTQQHTYEDVHYIPVDALSKEQRQELKAAVKEGKSLFQHTKKLAESGENKWL</sequence>
<dbReference type="InterPro" id="IPR018821">
    <property type="entry name" value="DUF294_put_nucleoTrafse_sb-bd"/>
</dbReference>
<dbReference type="STRING" id="266892.SAMN04488054_1466"/>
<evidence type="ECO:0000259" key="2">
    <source>
        <dbReference type="Pfam" id="PF10335"/>
    </source>
</evidence>
<feature type="domain" description="Protein-PII uridylyltransferase N-terminal" evidence="1">
    <location>
        <begin position="44"/>
        <end position="158"/>
    </location>
</feature>
<evidence type="ECO:0000313" key="3">
    <source>
        <dbReference type="EMBL" id="SFM41687.1"/>
    </source>
</evidence>
<organism evidence="3 4">
    <name type="scientific">Salibacterium qingdaonense</name>
    <dbReference type="NCBI Taxonomy" id="266892"/>
    <lineage>
        <taxon>Bacteria</taxon>
        <taxon>Bacillati</taxon>
        <taxon>Bacillota</taxon>
        <taxon>Bacilli</taxon>
        <taxon>Bacillales</taxon>
        <taxon>Bacillaceae</taxon>
    </lineage>
</organism>
<accession>A0A1I4QNS3</accession>
<evidence type="ECO:0000313" key="4">
    <source>
        <dbReference type="Proteomes" id="UP000199668"/>
    </source>
</evidence>
<dbReference type="GO" id="GO:0008773">
    <property type="term" value="F:[protein-PII] uridylyltransferase activity"/>
    <property type="evidence" value="ECO:0007669"/>
    <property type="project" value="InterPro"/>
</dbReference>
<proteinExistence type="predicted"/>
<protein>
    <submittedName>
        <fullName evidence="3">CBS domain-containing protein</fullName>
    </submittedName>
</protein>
<dbReference type="Pfam" id="PF03445">
    <property type="entry name" value="DUF294"/>
    <property type="match status" value="1"/>
</dbReference>
<keyword evidence="4" id="KW-1185">Reference proteome</keyword>
<reference evidence="3 4" key="1">
    <citation type="submission" date="2016-10" db="EMBL/GenBank/DDBJ databases">
        <authorList>
            <person name="de Groot N.N."/>
        </authorList>
    </citation>
    <scope>NUCLEOTIDE SEQUENCE [LARGE SCALE GENOMIC DNA]</scope>
    <source>
        <strain evidence="3 4">CGMCC 1.6134</strain>
    </source>
</reference>
<dbReference type="EMBL" id="FOTY01000046">
    <property type="protein sequence ID" value="SFM41687.1"/>
    <property type="molecule type" value="Genomic_DNA"/>
</dbReference>